<keyword evidence="1" id="KW-0040">ANK repeat</keyword>
<proteinExistence type="predicted"/>
<organism evidence="3 4">
    <name type="scientific">Trichodelitschia bisporula</name>
    <dbReference type="NCBI Taxonomy" id="703511"/>
    <lineage>
        <taxon>Eukaryota</taxon>
        <taxon>Fungi</taxon>
        <taxon>Dikarya</taxon>
        <taxon>Ascomycota</taxon>
        <taxon>Pezizomycotina</taxon>
        <taxon>Dothideomycetes</taxon>
        <taxon>Dothideomycetes incertae sedis</taxon>
        <taxon>Phaeotrichales</taxon>
        <taxon>Phaeotrichaceae</taxon>
        <taxon>Trichodelitschia</taxon>
    </lineage>
</organism>
<feature type="region of interest" description="Disordered" evidence="2">
    <location>
        <begin position="242"/>
        <end position="272"/>
    </location>
</feature>
<feature type="region of interest" description="Disordered" evidence="2">
    <location>
        <begin position="194"/>
        <end position="226"/>
    </location>
</feature>
<accession>A0A6G1HK51</accession>
<dbReference type="EMBL" id="ML996708">
    <property type="protein sequence ID" value="KAF2396239.1"/>
    <property type="molecule type" value="Genomic_DNA"/>
</dbReference>
<dbReference type="OrthoDB" id="5365701at2759"/>
<dbReference type="AlphaFoldDB" id="A0A6G1HK51"/>
<dbReference type="Gene3D" id="1.25.40.20">
    <property type="entry name" value="Ankyrin repeat-containing domain"/>
    <property type="match status" value="1"/>
</dbReference>
<evidence type="ECO:0000313" key="3">
    <source>
        <dbReference type="EMBL" id="KAF2396239.1"/>
    </source>
</evidence>
<dbReference type="PROSITE" id="PS50297">
    <property type="entry name" value="ANK_REP_REGION"/>
    <property type="match status" value="1"/>
</dbReference>
<dbReference type="InterPro" id="IPR002110">
    <property type="entry name" value="Ankyrin_rpt"/>
</dbReference>
<feature type="repeat" description="ANK" evidence="1">
    <location>
        <begin position="340"/>
        <end position="372"/>
    </location>
</feature>
<keyword evidence="4" id="KW-1185">Reference proteome</keyword>
<evidence type="ECO:0000313" key="4">
    <source>
        <dbReference type="Proteomes" id="UP000799640"/>
    </source>
</evidence>
<protein>
    <submittedName>
        <fullName evidence="3">Uncharacterized protein</fullName>
    </submittedName>
</protein>
<gene>
    <name evidence="3" type="ORF">EJ06DRAFT_524959</name>
</gene>
<feature type="compositionally biased region" description="Basic and acidic residues" evidence="2">
    <location>
        <begin position="242"/>
        <end position="252"/>
    </location>
</feature>
<dbReference type="InterPro" id="IPR036770">
    <property type="entry name" value="Ankyrin_rpt-contain_sf"/>
</dbReference>
<sequence>MSTECTVISASLSHVQSLVLKIPKDRSAKLQALHSTLETALAGCMVAVTVLEQELEKLVPADEVNWLARAKLAWQDEKMKELLAQLHGQQSSLTLLTQLLSLESLAAVEEGVKDTANIVAEMRSRTAQIRISNPDVRAPGSIFEVDSDVRTITRARNRASFAQNSVIGSSIFEFDDEVVDPLVYRKALMAARQQPQSEHNLLKSELRQPVSTTKSRRRQQPELGAKLRGIAESGTTFIDLFRERTAPKDRPSPKSKRLFVFQDKAPPDPSRDERLKKLLSESKRIADIAVARRDLIYKIQEHAKGDRPYVIQVLMQDPQAKEILDINSPDIPYDKDIIERGGTMLHQAIWMSDFDLVDTLLTCGADPFRRDADGNLPTAMATDEERVIYWESACCNAAAAIGPVMHKLLEHMSDTLRKG</sequence>
<dbReference type="Proteomes" id="UP000799640">
    <property type="component" value="Unassembled WGS sequence"/>
</dbReference>
<evidence type="ECO:0000256" key="1">
    <source>
        <dbReference type="PROSITE-ProRule" id="PRU00023"/>
    </source>
</evidence>
<name>A0A6G1HK51_9PEZI</name>
<dbReference type="PROSITE" id="PS50088">
    <property type="entry name" value="ANK_REPEAT"/>
    <property type="match status" value="1"/>
</dbReference>
<dbReference type="SUPFAM" id="SSF48403">
    <property type="entry name" value="Ankyrin repeat"/>
    <property type="match status" value="1"/>
</dbReference>
<reference evidence="3" key="1">
    <citation type="journal article" date="2020" name="Stud. Mycol.">
        <title>101 Dothideomycetes genomes: a test case for predicting lifestyles and emergence of pathogens.</title>
        <authorList>
            <person name="Haridas S."/>
            <person name="Albert R."/>
            <person name="Binder M."/>
            <person name="Bloem J."/>
            <person name="Labutti K."/>
            <person name="Salamov A."/>
            <person name="Andreopoulos B."/>
            <person name="Baker S."/>
            <person name="Barry K."/>
            <person name="Bills G."/>
            <person name="Bluhm B."/>
            <person name="Cannon C."/>
            <person name="Castanera R."/>
            <person name="Culley D."/>
            <person name="Daum C."/>
            <person name="Ezra D."/>
            <person name="Gonzalez J."/>
            <person name="Henrissat B."/>
            <person name="Kuo A."/>
            <person name="Liang C."/>
            <person name="Lipzen A."/>
            <person name="Lutzoni F."/>
            <person name="Magnuson J."/>
            <person name="Mondo S."/>
            <person name="Nolan M."/>
            <person name="Ohm R."/>
            <person name="Pangilinan J."/>
            <person name="Park H.-J."/>
            <person name="Ramirez L."/>
            <person name="Alfaro M."/>
            <person name="Sun H."/>
            <person name="Tritt A."/>
            <person name="Yoshinaga Y."/>
            <person name="Zwiers L.-H."/>
            <person name="Turgeon B."/>
            <person name="Goodwin S."/>
            <person name="Spatafora J."/>
            <person name="Crous P."/>
            <person name="Grigoriev I."/>
        </authorList>
    </citation>
    <scope>NUCLEOTIDE SEQUENCE</scope>
    <source>
        <strain evidence="3">CBS 262.69</strain>
    </source>
</reference>
<evidence type="ECO:0000256" key="2">
    <source>
        <dbReference type="SAM" id="MobiDB-lite"/>
    </source>
</evidence>